<dbReference type="InterPro" id="IPR004341">
    <property type="entry name" value="CAT_RNA-bd_dom"/>
</dbReference>
<dbReference type="SUPFAM" id="SSF63520">
    <property type="entry name" value="PTS-regulatory domain, PRD"/>
    <property type="match status" value="2"/>
</dbReference>
<dbReference type="PROSITE" id="PS51372">
    <property type="entry name" value="PRD_2"/>
    <property type="match status" value="2"/>
</dbReference>
<evidence type="ECO:0000256" key="1">
    <source>
        <dbReference type="ARBA" id="ARBA00022737"/>
    </source>
</evidence>
<dbReference type="NCBIfam" id="NF046042">
    <property type="entry name" value="LicT"/>
    <property type="match status" value="1"/>
</dbReference>
<sequence>MQIDRILNNNVVITLGENQQETVVMGKGIGFQKKPGESINPQLIEKIFSLNNPYSDHFKALLEQVPASCISATEEIIALAKTRLATKLHASVLISLVDHLHYALQRFAENITIPNALLWEIKKLYASEFAIGKESLQIIYRHTGVLLPEDEAGYIALHLVNAQLNDNMQNTMKITRFMQDILSLVQYHFTLEYNEDSLSYQRFITHLKFFAQRIFDRKFVNNDDPSLPRLVREKYVASHECAEKINKYIALHHDHALTEDELMFLTIHIEQLRK</sequence>
<feature type="domain" description="PRD" evidence="2">
    <location>
        <begin position="64"/>
        <end position="169"/>
    </location>
</feature>
<dbReference type="EMBL" id="MRWE01000060">
    <property type="protein sequence ID" value="ORJ23357.1"/>
    <property type="molecule type" value="Genomic_DNA"/>
</dbReference>
<dbReference type="InterPro" id="IPR036650">
    <property type="entry name" value="CAT_RNA-bd_dom_sf"/>
</dbReference>
<dbReference type="GO" id="GO:0006355">
    <property type="term" value="P:regulation of DNA-templated transcription"/>
    <property type="evidence" value="ECO:0007669"/>
    <property type="project" value="InterPro"/>
</dbReference>
<dbReference type="PANTHER" id="PTHR30185:SF15">
    <property type="entry name" value="CRYPTIC BETA-GLUCOSIDE BGL OPERON ANTITERMINATOR"/>
    <property type="match status" value="1"/>
</dbReference>
<keyword evidence="1" id="KW-0677">Repeat</keyword>
<dbReference type="SUPFAM" id="SSF50151">
    <property type="entry name" value="SacY-like RNA-binding domain"/>
    <property type="match status" value="1"/>
</dbReference>
<accession>A0A1X0W984</accession>
<dbReference type="Proteomes" id="UP000192536">
    <property type="component" value="Unassembled WGS sequence"/>
</dbReference>
<dbReference type="GO" id="GO:0003723">
    <property type="term" value="F:RNA binding"/>
    <property type="evidence" value="ECO:0007669"/>
    <property type="project" value="InterPro"/>
</dbReference>
<dbReference type="Gene3D" id="2.30.24.10">
    <property type="entry name" value="CAT RNA-binding domain"/>
    <property type="match status" value="1"/>
</dbReference>
<evidence type="ECO:0000313" key="3">
    <source>
        <dbReference type="EMBL" id="ORJ23357.1"/>
    </source>
</evidence>
<dbReference type="PANTHER" id="PTHR30185">
    <property type="entry name" value="CRYPTIC BETA-GLUCOSIDE BGL OPERON ANTITERMINATOR"/>
    <property type="match status" value="1"/>
</dbReference>
<feature type="domain" description="PRD" evidence="2">
    <location>
        <begin position="170"/>
        <end position="274"/>
    </location>
</feature>
<dbReference type="InterPro" id="IPR011608">
    <property type="entry name" value="PRD"/>
</dbReference>
<dbReference type="STRING" id="1646377.BS640_21760"/>
<reference evidence="3 4" key="1">
    <citation type="journal article" date="2017" name="Int. J. Syst. Evol. Microbiol.">
        <title>Rouxiella badensis sp. nov. and Rouxiella silvae sp. nov. isolated from peat bog soil in Germany and emendation of the genus description.</title>
        <authorList>
            <person name="Le Fleche-Mateos A."/>
            <person name="Kugler J.H."/>
            <person name="Hansen S.H."/>
            <person name="Syldatk C."/>
            <person name="Hausmann R."/>
            <person name="Lomprez F."/>
            <person name="Vandenbogaert M."/>
            <person name="Manuguerra J.C."/>
            <person name="Grimont P.A."/>
        </authorList>
    </citation>
    <scope>NUCLEOTIDE SEQUENCE [LARGE SCALE GENOMIC DNA]</scope>
    <source>
        <strain evidence="3 4">DSM 100043</strain>
    </source>
</reference>
<gene>
    <name evidence="3" type="ORF">BS640_21760</name>
</gene>
<dbReference type="GeneID" id="93565461"/>
<dbReference type="AlphaFoldDB" id="A0A1X0W984"/>
<dbReference type="InterPro" id="IPR050661">
    <property type="entry name" value="BglG_antiterminators"/>
</dbReference>
<dbReference type="RefSeq" id="WP_017490086.1">
    <property type="nucleotide sequence ID" value="NZ_CAUQAZ010000139.1"/>
</dbReference>
<dbReference type="InterPro" id="IPR036634">
    <property type="entry name" value="PRD_sf"/>
</dbReference>
<comment type="caution">
    <text evidence="3">The sequence shown here is derived from an EMBL/GenBank/DDBJ whole genome shotgun (WGS) entry which is preliminary data.</text>
</comment>
<dbReference type="Gene3D" id="1.10.1790.10">
    <property type="entry name" value="PRD domain"/>
    <property type="match status" value="2"/>
</dbReference>
<organism evidence="3 4">
    <name type="scientific">Rouxiella badensis</name>
    <dbReference type="NCBI Taxonomy" id="1646377"/>
    <lineage>
        <taxon>Bacteria</taxon>
        <taxon>Pseudomonadati</taxon>
        <taxon>Pseudomonadota</taxon>
        <taxon>Gammaproteobacteria</taxon>
        <taxon>Enterobacterales</taxon>
        <taxon>Yersiniaceae</taxon>
        <taxon>Rouxiella</taxon>
    </lineage>
</organism>
<dbReference type="Pfam" id="PF03123">
    <property type="entry name" value="CAT_RBD"/>
    <property type="match status" value="1"/>
</dbReference>
<evidence type="ECO:0000259" key="2">
    <source>
        <dbReference type="PROSITE" id="PS51372"/>
    </source>
</evidence>
<protein>
    <submittedName>
        <fullName evidence="3">Transcription antiterminator BglG</fullName>
    </submittedName>
</protein>
<proteinExistence type="predicted"/>
<keyword evidence="4" id="KW-1185">Reference proteome</keyword>
<name>A0A1X0W984_9GAMM</name>
<dbReference type="Pfam" id="PF00874">
    <property type="entry name" value="PRD"/>
    <property type="match status" value="2"/>
</dbReference>
<dbReference type="SMART" id="SM01061">
    <property type="entry name" value="CAT_RBD"/>
    <property type="match status" value="1"/>
</dbReference>
<evidence type="ECO:0000313" key="4">
    <source>
        <dbReference type="Proteomes" id="UP000192536"/>
    </source>
</evidence>